<dbReference type="InterPro" id="IPR001138">
    <property type="entry name" value="Zn2Cys6_DnaBD"/>
</dbReference>
<dbReference type="AlphaFoldDB" id="A0A4R0RL95"/>
<dbReference type="Pfam" id="PF04082">
    <property type="entry name" value="Fungal_trans"/>
    <property type="match status" value="1"/>
</dbReference>
<dbReference type="SUPFAM" id="SSF57701">
    <property type="entry name" value="Zn2/Cys6 DNA-binding domain"/>
    <property type="match status" value="1"/>
</dbReference>
<evidence type="ECO:0000313" key="8">
    <source>
        <dbReference type="EMBL" id="TCD67723.1"/>
    </source>
</evidence>
<dbReference type="Pfam" id="PF00172">
    <property type="entry name" value="Zn_clus"/>
    <property type="match status" value="1"/>
</dbReference>
<protein>
    <recommendedName>
        <fullName evidence="7">Zn(2)-C6 fungal-type domain-containing protein</fullName>
    </recommendedName>
</protein>
<keyword evidence="5" id="KW-0539">Nucleus</keyword>
<feature type="domain" description="Zn(2)-C6 fungal-type" evidence="7">
    <location>
        <begin position="28"/>
        <end position="60"/>
    </location>
</feature>
<name>A0A4R0RL95_9APHY</name>
<keyword evidence="9" id="KW-1185">Reference proteome</keyword>
<dbReference type="CDD" id="cd00067">
    <property type="entry name" value="GAL4"/>
    <property type="match status" value="1"/>
</dbReference>
<dbReference type="STRING" id="92696.A0A4R0RL95"/>
<comment type="subcellular location">
    <subcellularLocation>
        <location evidence="1">Nucleus</location>
    </subcellularLocation>
</comment>
<evidence type="ECO:0000256" key="5">
    <source>
        <dbReference type="ARBA" id="ARBA00023242"/>
    </source>
</evidence>
<evidence type="ECO:0000313" key="9">
    <source>
        <dbReference type="Proteomes" id="UP000292702"/>
    </source>
</evidence>
<dbReference type="PROSITE" id="PS00463">
    <property type="entry name" value="ZN2_CY6_FUNGAL_1"/>
    <property type="match status" value="1"/>
</dbReference>
<accession>A0A4R0RL95</accession>
<comment type="caution">
    <text evidence="8">The sequence shown here is derived from an EMBL/GenBank/DDBJ whole genome shotgun (WGS) entry which is preliminary data.</text>
</comment>
<evidence type="ECO:0000259" key="7">
    <source>
        <dbReference type="PROSITE" id="PS50048"/>
    </source>
</evidence>
<organism evidence="8 9">
    <name type="scientific">Steccherinum ochraceum</name>
    <dbReference type="NCBI Taxonomy" id="92696"/>
    <lineage>
        <taxon>Eukaryota</taxon>
        <taxon>Fungi</taxon>
        <taxon>Dikarya</taxon>
        <taxon>Basidiomycota</taxon>
        <taxon>Agaricomycotina</taxon>
        <taxon>Agaricomycetes</taxon>
        <taxon>Polyporales</taxon>
        <taxon>Steccherinaceae</taxon>
        <taxon>Steccherinum</taxon>
    </lineage>
</organism>
<keyword evidence="2" id="KW-0479">Metal-binding</keyword>
<dbReference type="PANTHER" id="PTHR47338:SF29">
    <property type="entry name" value="ZN(2)-C6 FUNGAL-TYPE DOMAIN-CONTAINING PROTEIN"/>
    <property type="match status" value="1"/>
</dbReference>
<dbReference type="SMART" id="SM00066">
    <property type="entry name" value="GAL4"/>
    <property type="match status" value="1"/>
</dbReference>
<dbReference type="GO" id="GO:0006351">
    <property type="term" value="P:DNA-templated transcription"/>
    <property type="evidence" value="ECO:0007669"/>
    <property type="project" value="InterPro"/>
</dbReference>
<dbReference type="GO" id="GO:0005634">
    <property type="term" value="C:nucleus"/>
    <property type="evidence" value="ECO:0007669"/>
    <property type="project" value="UniProtKB-SubCell"/>
</dbReference>
<evidence type="ECO:0000256" key="2">
    <source>
        <dbReference type="ARBA" id="ARBA00022723"/>
    </source>
</evidence>
<gene>
    <name evidence="8" type="ORF">EIP91_012022</name>
</gene>
<dbReference type="GO" id="GO:0003677">
    <property type="term" value="F:DNA binding"/>
    <property type="evidence" value="ECO:0007669"/>
    <property type="project" value="InterPro"/>
</dbReference>
<dbReference type="Gene3D" id="4.10.240.10">
    <property type="entry name" value="Zn(2)-C6 fungal-type DNA-binding domain"/>
    <property type="match status" value="1"/>
</dbReference>
<dbReference type="InterPro" id="IPR036864">
    <property type="entry name" value="Zn2-C6_fun-type_DNA-bd_sf"/>
</dbReference>
<dbReference type="OrthoDB" id="2309723at2759"/>
<dbReference type="CDD" id="cd12148">
    <property type="entry name" value="fungal_TF_MHR"/>
    <property type="match status" value="1"/>
</dbReference>
<dbReference type="PANTHER" id="PTHR47338">
    <property type="entry name" value="ZN(II)2CYS6 TRANSCRIPTION FACTOR (EUROFUNG)-RELATED"/>
    <property type="match status" value="1"/>
</dbReference>
<feature type="region of interest" description="Disordered" evidence="6">
    <location>
        <begin position="1"/>
        <end position="24"/>
    </location>
</feature>
<evidence type="ECO:0000256" key="4">
    <source>
        <dbReference type="ARBA" id="ARBA00023163"/>
    </source>
</evidence>
<dbReference type="EMBL" id="RWJN01000088">
    <property type="protein sequence ID" value="TCD67723.1"/>
    <property type="molecule type" value="Genomic_DNA"/>
</dbReference>
<feature type="compositionally biased region" description="Polar residues" evidence="6">
    <location>
        <begin position="1"/>
        <end position="12"/>
    </location>
</feature>
<dbReference type="GO" id="GO:0008270">
    <property type="term" value="F:zinc ion binding"/>
    <property type="evidence" value="ECO:0007669"/>
    <property type="project" value="InterPro"/>
</dbReference>
<keyword evidence="4" id="KW-0804">Transcription</keyword>
<evidence type="ECO:0000256" key="3">
    <source>
        <dbReference type="ARBA" id="ARBA00023015"/>
    </source>
</evidence>
<dbReference type="GO" id="GO:0000981">
    <property type="term" value="F:DNA-binding transcription factor activity, RNA polymerase II-specific"/>
    <property type="evidence" value="ECO:0007669"/>
    <property type="project" value="InterPro"/>
</dbReference>
<dbReference type="InterPro" id="IPR050815">
    <property type="entry name" value="TF_fung"/>
</dbReference>
<evidence type="ECO:0000256" key="1">
    <source>
        <dbReference type="ARBA" id="ARBA00004123"/>
    </source>
</evidence>
<evidence type="ECO:0000256" key="6">
    <source>
        <dbReference type="SAM" id="MobiDB-lite"/>
    </source>
</evidence>
<dbReference type="Proteomes" id="UP000292702">
    <property type="component" value="Unassembled WGS sequence"/>
</dbReference>
<dbReference type="PROSITE" id="PS50048">
    <property type="entry name" value="ZN2_CY6_FUNGAL_2"/>
    <property type="match status" value="1"/>
</dbReference>
<proteinExistence type="predicted"/>
<sequence>MSNPSASASTSDPKPEGSFSSRAPKGKACLACRRRKMKCDCVRPVCGQCVRFNRERDCEFTDGDQRSRTQILEENIAVLQARLRVLEHPDADPSTSLSLLQGNRESRSLTGHFDDAMDLSPEGDLTTSMSLPSQVYTRPNSQFSFNVTEPPLAVAQGLIEAFMAHSNDFGFFLNKQRFINYCTRKFSSSTHNAPADFLLSAVFLWGSHFAQDDRWPVVEETYATHCAELAAAAQTSGAINPIHVIQAEILLANYYLYSARFNEARKHISICVSLVLTHRLGKMRGQLNTGAESRLYLVKMDHAGPSEDLVDEGERIYAFWTVYTLDKMWALALDRQSFIADDGSPISTIETPWPLAMEEFQKGNVPETYRGGHTIMSFLHQSFIPEHQPAVLSPLCLRAQSVALLDKAGWLSSAASIDSSAHADFFNEHDILIEKFILHLPLLDSLSTLEDTQLIRHLVITHMIARLAAMQLHTVFADTNLTSTIKCLSASKAIGAAFKVILPKRSDILRGVQLYADPYLLVCLTAAAQMMVNDLSKAKNKHILWQAGPLCNSHTYMGVVLNEFMETMDEANRGSPLTLLQVAKITTARATEGV</sequence>
<reference evidence="8 9" key="1">
    <citation type="submission" date="2018-11" db="EMBL/GenBank/DDBJ databases">
        <title>Genome assembly of Steccherinum ochraceum LE-BIN_3174, the white-rot fungus of the Steccherinaceae family (The Residual Polyporoid clade, Polyporales, Basidiomycota).</title>
        <authorList>
            <person name="Fedorova T.V."/>
            <person name="Glazunova O.A."/>
            <person name="Landesman E.O."/>
            <person name="Moiseenko K.V."/>
            <person name="Psurtseva N.V."/>
            <person name="Savinova O.S."/>
            <person name="Shakhova N.V."/>
            <person name="Tyazhelova T.V."/>
            <person name="Vasina D.V."/>
        </authorList>
    </citation>
    <scope>NUCLEOTIDE SEQUENCE [LARGE SCALE GENOMIC DNA]</scope>
    <source>
        <strain evidence="8 9">LE-BIN_3174</strain>
    </source>
</reference>
<keyword evidence="3" id="KW-0805">Transcription regulation</keyword>
<dbReference type="InterPro" id="IPR007219">
    <property type="entry name" value="XnlR_reg_dom"/>
</dbReference>